<proteinExistence type="predicted"/>
<sequence length="68" mass="7822">YVAQLVIETPFCTSRGKCKVELYYFQGIRREKACKTDGVNLVDLWYKGMGHPSMKITQMIPGANRHEN</sequence>
<organism evidence="1 2">
    <name type="scientific">Trifolium medium</name>
    <dbReference type="NCBI Taxonomy" id="97028"/>
    <lineage>
        <taxon>Eukaryota</taxon>
        <taxon>Viridiplantae</taxon>
        <taxon>Streptophyta</taxon>
        <taxon>Embryophyta</taxon>
        <taxon>Tracheophyta</taxon>
        <taxon>Spermatophyta</taxon>
        <taxon>Magnoliopsida</taxon>
        <taxon>eudicotyledons</taxon>
        <taxon>Gunneridae</taxon>
        <taxon>Pentapetalae</taxon>
        <taxon>rosids</taxon>
        <taxon>fabids</taxon>
        <taxon>Fabales</taxon>
        <taxon>Fabaceae</taxon>
        <taxon>Papilionoideae</taxon>
        <taxon>50 kb inversion clade</taxon>
        <taxon>NPAAA clade</taxon>
        <taxon>Hologalegina</taxon>
        <taxon>IRL clade</taxon>
        <taxon>Trifolieae</taxon>
        <taxon>Trifolium</taxon>
    </lineage>
</organism>
<accession>A0A392RUC6</accession>
<comment type="caution">
    <text evidence="1">The sequence shown here is derived from an EMBL/GenBank/DDBJ whole genome shotgun (WGS) entry which is preliminary data.</text>
</comment>
<name>A0A392RUC6_9FABA</name>
<reference evidence="1 2" key="1">
    <citation type="journal article" date="2018" name="Front. Plant Sci.">
        <title>Red Clover (Trifolium pratense) and Zigzag Clover (T. medium) - A Picture of Genomic Similarities and Differences.</title>
        <authorList>
            <person name="Dluhosova J."/>
            <person name="Istvanek J."/>
            <person name="Nedelnik J."/>
            <person name="Repkova J."/>
        </authorList>
    </citation>
    <scope>NUCLEOTIDE SEQUENCE [LARGE SCALE GENOMIC DNA]</scope>
    <source>
        <strain evidence="2">cv. 10/8</strain>
        <tissue evidence="1">Leaf</tissue>
    </source>
</reference>
<keyword evidence="2" id="KW-1185">Reference proteome</keyword>
<dbReference type="EMBL" id="LXQA010270033">
    <property type="protein sequence ID" value="MCI39654.1"/>
    <property type="molecule type" value="Genomic_DNA"/>
</dbReference>
<evidence type="ECO:0000313" key="2">
    <source>
        <dbReference type="Proteomes" id="UP000265520"/>
    </source>
</evidence>
<dbReference type="AlphaFoldDB" id="A0A392RUC6"/>
<feature type="non-terminal residue" evidence="1">
    <location>
        <position position="1"/>
    </location>
</feature>
<dbReference type="Proteomes" id="UP000265520">
    <property type="component" value="Unassembled WGS sequence"/>
</dbReference>
<feature type="non-terminal residue" evidence="1">
    <location>
        <position position="68"/>
    </location>
</feature>
<protein>
    <submittedName>
        <fullName evidence="1">Uncharacterized protein</fullName>
    </submittedName>
</protein>
<evidence type="ECO:0000313" key="1">
    <source>
        <dbReference type="EMBL" id="MCI39654.1"/>
    </source>
</evidence>